<organism evidence="5">
    <name type="scientific">Pundamilia nyererei</name>
    <dbReference type="NCBI Taxonomy" id="303518"/>
    <lineage>
        <taxon>Eukaryota</taxon>
        <taxon>Metazoa</taxon>
        <taxon>Chordata</taxon>
        <taxon>Craniata</taxon>
        <taxon>Vertebrata</taxon>
        <taxon>Euteleostomi</taxon>
        <taxon>Actinopterygii</taxon>
        <taxon>Neopterygii</taxon>
        <taxon>Teleostei</taxon>
        <taxon>Neoteleostei</taxon>
        <taxon>Acanthomorphata</taxon>
        <taxon>Ovalentaria</taxon>
        <taxon>Cichlomorphae</taxon>
        <taxon>Cichliformes</taxon>
        <taxon>Cichlidae</taxon>
        <taxon>African cichlids</taxon>
        <taxon>Pseudocrenilabrinae</taxon>
        <taxon>Haplochromini</taxon>
        <taxon>Pundamilia</taxon>
    </lineage>
</organism>
<dbReference type="Pfam" id="PF00476">
    <property type="entry name" value="DNA_pol_A"/>
    <property type="match status" value="1"/>
</dbReference>
<dbReference type="SUPFAM" id="SSF56672">
    <property type="entry name" value="DNA/RNA polymerases"/>
    <property type="match status" value="1"/>
</dbReference>
<dbReference type="InterPro" id="IPR001098">
    <property type="entry name" value="DNA-dir_DNA_pol_A_palm_dom"/>
</dbReference>
<dbReference type="Gene3D" id="1.10.150.20">
    <property type="entry name" value="5' to 3' exonuclease, C-terminal subdomain"/>
    <property type="match status" value="1"/>
</dbReference>
<evidence type="ECO:0000313" key="5">
    <source>
        <dbReference type="Ensembl" id="ENSPNYP00000005993.1"/>
    </source>
</evidence>
<feature type="compositionally biased region" description="Polar residues" evidence="3">
    <location>
        <begin position="285"/>
        <end position="294"/>
    </location>
</feature>
<reference evidence="5" key="1">
    <citation type="submission" date="2023-09" db="UniProtKB">
        <authorList>
            <consortium name="Ensembl"/>
        </authorList>
    </citation>
    <scope>IDENTIFICATION</scope>
</reference>
<feature type="compositionally biased region" description="Basic and acidic residues" evidence="3">
    <location>
        <begin position="295"/>
        <end position="304"/>
    </location>
</feature>
<dbReference type="InterPro" id="IPR036397">
    <property type="entry name" value="RNaseH_sf"/>
</dbReference>
<dbReference type="PANTHER" id="PTHR10133:SF27">
    <property type="entry name" value="DNA POLYMERASE NU"/>
    <property type="match status" value="1"/>
</dbReference>
<feature type="domain" description="DNA-directed DNA polymerase family A palm" evidence="4">
    <location>
        <begin position="795"/>
        <end position="992"/>
    </location>
</feature>
<dbReference type="GO" id="GO:0006261">
    <property type="term" value="P:DNA-templated DNA replication"/>
    <property type="evidence" value="ECO:0007669"/>
    <property type="project" value="InterPro"/>
</dbReference>
<dbReference type="GO" id="GO:0003677">
    <property type="term" value="F:DNA binding"/>
    <property type="evidence" value="ECO:0007669"/>
    <property type="project" value="InterPro"/>
</dbReference>
<dbReference type="GeneTree" id="ENSGT00940000159015"/>
<feature type="compositionally biased region" description="Basic and acidic residues" evidence="3">
    <location>
        <begin position="385"/>
        <end position="404"/>
    </location>
</feature>
<feature type="region of interest" description="Disordered" evidence="3">
    <location>
        <begin position="59"/>
        <end position="83"/>
    </location>
</feature>
<dbReference type="Gene3D" id="1.20.1060.10">
    <property type="entry name" value="Taq DNA Polymerase, Chain T, domain 4"/>
    <property type="match status" value="1"/>
</dbReference>
<evidence type="ECO:0000256" key="2">
    <source>
        <dbReference type="SAM" id="Coils"/>
    </source>
</evidence>
<keyword evidence="1" id="KW-0235">DNA replication</keyword>
<dbReference type="GO" id="GO:0006302">
    <property type="term" value="P:double-strand break repair"/>
    <property type="evidence" value="ECO:0007669"/>
    <property type="project" value="TreeGrafter"/>
</dbReference>
<keyword evidence="2" id="KW-0175">Coiled coil</keyword>
<dbReference type="Ensembl" id="ENSPNYT00000006144.1">
    <property type="protein sequence ID" value="ENSPNYP00000005993.1"/>
    <property type="gene ID" value="ENSPNYG00000004592.1"/>
</dbReference>
<dbReference type="InterPro" id="IPR002298">
    <property type="entry name" value="DNA_polymerase_A"/>
</dbReference>
<dbReference type="GO" id="GO:0003887">
    <property type="term" value="F:DNA-directed DNA polymerase activity"/>
    <property type="evidence" value="ECO:0007669"/>
    <property type="project" value="InterPro"/>
</dbReference>
<dbReference type="InterPro" id="IPR043502">
    <property type="entry name" value="DNA/RNA_pol_sf"/>
</dbReference>
<dbReference type="AlphaFoldDB" id="A0A3B4F7V0"/>
<feature type="coiled-coil region" evidence="2">
    <location>
        <begin position="151"/>
        <end position="178"/>
    </location>
</feature>
<evidence type="ECO:0000259" key="4">
    <source>
        <dbReference type="SMART" id="SM00482"/>
    </source>
</evidence>
<dbReference type="InterPro" id="IPR040940">
    <property type="entry name" value="DNA_pol_P_Exo"/>
</dbReference>
<evidence type="ECO:0000256" key="1">
    <source>
        <dbReference type="ARBA" id="ARBA00022705"/>
    </source>
</evidence>
<dbReference type="Pfam" id="PF18049">
    <property type="entry name" value="DNA_pol_P_Exo"/>
    <property type="match status" value="1"/>
</dbReference>
<feature type="region of interest" description="Disordered" evidence="3">
    <location>
        <begin position="364"/>
        <end position="451"/>
    </location>
</feature>
<name>A0A3B4F7V0_9CICH</name>
<dbReference type="PRINTS" id="PR00868">
    <property type="entry name" value="DNAPOLI"/>
</dbReference>
<dbReference type="STRING" id="303518.ENSPNYP00000005993"/>
<dbReference type="FunFam" id="1.10.150.20:FF:000002">
    <property type="entry name" value="DNA polymerase I"/>
    <property type="match status" value="1"/>
</dbReference>
<dbReference type="Gene3D" id="3.30.420.10">
    <property type="entry name" value="Ribonuclease H-like superfamily/Ribonuclease H"/>
    <property type="match status" value="1"/>
</dbReference>
<sequence length="1017" mass="113626">MLPTTEQSNCHKEEPAAVCHPVSSCLKIYEGRESRTSGAQTEKVGKDSWHIATKLQDTRAPGSRLKWKQPLSDPTEAASGGAGDRVVLYQQSESETINTGRAHLPPSVFITRQENCCDAHLPKLMRNIVGKEDEVLIADTEHITELGTRQISNICREIQNAVNEAARKERENRDVSALHAKGSAYEMERVVPVRTIEDTTVKSHLNSLDIRDDFVDSGTKRETRGENEENGLEYIVSASEVNTEHSLDTENKATTVEHEYPQKISISLGSGVQDVSHCYTEKPQNKGQIGTNTAENDHTQEQPEARSVSLQDNSAENIEKTEVMEAKMEAAFQNKTMANANHQMAQGQCETHDGKLAEFLGMDTEEGKGGADREAEEVAAVDSDVENKSAGKQNKMEKLSRELPGKASIHPPLSKPRKPKQAACETNPTTSGPKGFQKLVRNSEPPTQSKAGCLAASLTCDPRVKYSGKLKPDEKVQMLEIAGQAKVLVLTMVYQDGSTQLDAEQKLTPPACGLLILMKNELDCSTPEGALGPNDTLVYLKLEHTPAWAQQQVHQSQQLFTRSTFASDLLRTVLQFYRRDLSWKQVAGCHIQDPQVSGWLLDPTDPSSCYQELLHKYCKRPHTLPALGAQKVSLSLNWHLLHLTSQGLWQLYSDMELNMIPVLAAMESHRIHVDKEALKRTSDLLGTKMKQLEQEAHRAAGQIFLLTSNTQLRTILFEKLRLHERCENKKLPKTIGKQQQSTSEAALLQLQDLHPLPKIILDYRQVCYISSTWHQTSVVTGRISAKHPVSQTCLEGCTFLAADFCQVELRLLAHLSSDPELLRIFTNPQADVFTMLASQWKGLSEKEVTSEDREHAKRVVYSVVYGAGRERLSGILGVSSEQASQFQDRFLQTYRDVQGFIQRTIQQSHKQGYVLSIMGRRRNLPNINSPDWAIRMQAERQAVNFVVQGSAADLCKMAMIRIFNLVSSSSSLSARLIAQLHDELLYEVEDSQVQQFVQVKFYLNKGQSNSFSTLLFL</sequence>
<dbReference type="CDD" id="cd08638">
    <property type="entry name" value="DNA_pol_A_theta"/>
    <property type="match status" value="1"/>
</dbReference>
<proteinExistence type="predicted"/>
<dbReference type="PANTHER" id="PTHR10133">
    <property type="entry name" value="DNA POLYMERASE I"/>
    <property type="match status" value="1"/>
</dbReference>
<dbReference type="SMART" id="SM00482">
    <property type="entry name" value="POLAc"/>
    <property type="match status" value="1"/>
</dbReference>
<protein>
    <submittedName>
        <fullName evidence="5">Polymerase (DNA directed) nu</fullName>
    </submittedName>
</protein>
<evidence type="ECO:0000256" key="3">
    <source>
        <dbReference type="SAM" id="MobiDB-lite"/>
    </source>
</evidence>
<accession>A0A3B4F7V0</accession>
<feature type="region of interest" description="Disordered" evidence="3">
    <location>
        <begin position="282"/>
        <end position="316"/>
    </location>
</feature>